<sequence length="1123" mass="123329">MKPLTCELQCFCVTIRYPFIRLCRPLLDCPSNLNEAIDWILRVTRKDGQGGDSNSAISKLSVQVQNLLTEVKDFGPGLSTHDFKKIKEALSTSGSGNGLITKLADGLQRFIGYEDRKNGLIRLAGIGRANDPLERLRDAVLGFWLGALSQVSGLLRSKQEDKRKVDAVIGKIYKGFGGGSKGVNDVVSAVAGLSSTVKAQEVQGVDKILEALKVGISDLKTNLSSSELKTLGENVEKYLKAVLENVKGNAGTANSEVSTLATQLPAVVNKLKSQTNKPIDLGDSGIKTQLDAVNGNQNGSNTQLGNLIKKGEIGDAKAKNIVNAVWYATSYFVDVLKTAYTSSYPSTSTWQSVGGNQATCAKIFLACLPLIFNGLSYLYWKFSHEHGWKTMTLGSPEPKVFMGIMTDKSRLFNGNKSATEIVSTAFQKFKEFNSATSNGSTTSYVDFLRNFKNKSLTTWQQGSSTTAANDNFLSGLYLCSTSYFSHQHQKRAASARPPSSIREMLYWLMGLTATPQFGDLLKHIHNVIGSDFRVAVSGSSRNDDTLTADQVTSYILSTCYTSPSVLNVIQGSVPPKESNDEPWLYDLYSNAAFPFKYPSSGAALFYALADYTYALQFQLSFLYKQCEYSYDNGCGWFYCGYGSEILPNGSGSAVTSHLCEGFKCGEKHLTCKHDGTNGGQSTEACKHDQDGLGQKCGTGGNNSPLQAFLTDKLNGLCRKHPGISSHLAVCSGSLCHVPMGFTADNLRNSSTLKVQGGHILNALKPFCGSSTTPLRQLCGTLTCLSKRVPKSLGELFGFYWQVTEQLFSGVKKEDRDPTSSLTGAISTLFQKLTTIESNLLYNTLSDNVKSIGSHFFGLSWHCHRKRDWKTVTRSSGGTYCNDHTNSKKACDLMSLYDSECTENSATCGKYLEPLGISFGATFANNYAFAYLSWAAYLTDDLYESLQEFLDTFNDLKCTGCKNNCNSHSSRSHGSQNSCHCRSVVECSDVLPHLYASGFSFHNAHWLRGRTYEKQEKKWSTDDRLRTCASFHSQLQSVISGNPLSNLLTSIDTFLFQFRYYFLSNLSGFWTIYTGLILYTFFFLLDTLHLRSHLKLTSSHTVPPLALLTSGKPLPLTKLTYIGQ</sequence>
<dbReference type="EMBL" id="BPLF01000002">
    <property type="protein sequence ID" value="GIX62717.1"/>
    <property type="molecule type" value="Genomic_DNA"/>
</dbReference>
<name>A0AAV4LSG5_BABCB</name>
<keyword evidence="1" id="KW-0812">Transmembrane</keyword>
<feature type="transmembrane region" description="Helical" evidence="1">
    <location>
        <begin position="1059"/>
        <end position="1084"/>
    </location>
</feature>
<dbReference type="AlphaFoldDB" id="A0AAV4LSG5"/>
<dbReference type="Proteomes" id="UP001497744">
    <property type="component" value="Unassembled WGS sequence"/>
</dbReference>
<protein>
    <submittedName>
        <fullName evidence="2">Variant erythrocyte surface antigen-1 family protein</fullName>
    </submittedName>
</protein>
<evidence type="ECO:0000313" key="2">
    <source>
        <dbReference type="EMBL" id="GIX62717.1"/>
    </source>
</evidence>
<dbReference type="RefSeq" id="XP_067714786.1">
    <property type="nucleotide sequence ID" value="XM_067858685.1"/>
</dbReference>
<evidence type="ECO:0000313" key="3">
    <source>
        <dbReference type="Proteomes" id="UP001497744"/>
    </source>
</evidence>
<accession>A0AAV4LSG5</accession>
<reference evidence="2 3" key="1">
    <citation type="submission" date="2021-06" db="EMBL/GenBank/DDBJ databases">
        <title>Genome sequence of Babesia caballi.</title>
        <authorList>
            <person name="Yamagishi J."/>
            <person name="Kidaka T."/>
            <person name="Ochi A."/>
        </authorList>
    </citation>
    <scope>NUCLEOTIDE SEQUENCE [LARGE SCALE GENOMIC DNA]</scope>
    <source>
        <strain evidence="2">USDA-D6B2</strain>
    </source>
</reference>
<gene>
    <name evidence="2" type="ORF">BcabD6B2_21520</name>
</gene>
<proteinExistence type="predicted"/>
<organism evidence="2 3">
    <name type="scientific">Babesia caballi</name>
    <dbReference type="NCBI Taxonomy" id="5871"/>
    <lineage>
        <taxon>Eukaryota</taxon>
        <taxon>Sar</taxon>
        <taxon>Alveolata</taxon>
        <taxon>Apicomplexa</taxon>
        <taxon>Aconoidasida</taxon>
        <taxon>Piroplasmida</taxon>
        <taxon>Babesiidae</taxon>
        <taxon>Babesia</taxon>
    </lineage>
</organism>
<dbReference type="Pfam" id="PF12785">
    <property type="entry name" value="VESA1_N"/>
    <property type="match status" value="1"/>
</dbReference>
<keyword evidence="1" id="KW-1133">Transmembrane helix</keyword>
<evidence type="ECO:0000256" key="1">
    <source>
        <dbReference type="SAM" id="Phobius"/>
    </source>
</evidence>
<comment type="caution">
    <text evidence="2">The sequence shown here is derived from an EMBL/GenBank/DDBJ whole genome shotgun (WGS) entry which is preliminary data.</text>
</comment>
<keyword evidence="3" id="KW-1185">Reference proteome</keyword>
<dbReference type="GeneID" id="94194198"/>
<dbReference type="InterPro" id="IPR024751">
    <property type="entry name" value="VESA1"/>
</dbReference>
<keyword evidence="1" id="KW-0472">Membrane</keyword>